<sequence>MDSFGFIHGELDIKILILYVLRRLPAPVDGQTLCDLCCFDTGVGWFDYSDCLASLVERGLVEELSGERYIITDKGRTHGEVAETSLPYSVRTKAARLIRPVAERLARDAMISAGHESADGGVTACLSLSDGKGELLSLRVLVPDEDTAEAMEKTFRRDAEGIYQQIIELFTGR</sequence>
<dbReference type="InterPro" id="IPR025374">
    <property type="entry name" value="DUF4364"/>
</dbReference>
<organism evidence="1 2">
    <name type="scientific">Candidatus Scatomorpha intestinavium</name>
    <dbReference type="NCBI Taxonomy" id="2840922"/>
    <lineage>
        <taxon>Bacteria</taxon>
        <taxon>Bacillati</taxon>
        <taxon>Bacillota</taxon>
        <taxon>Clostridia</taxon>
        <taxon>Eubacteriales</taxon>
        <taxon>Candidatus Scatomorpha</taxon>
    </lineage>
</organism>
<gene>
    <name evidence="1" type="ORF">IAB77_08635</name>
</gene>
<evidence type="ECO:0000313" key="2">
    <source>
        <dbReference type="Proteomes" id="UP000824262"/>
    </source>
</evidence>
<evidence type="ECO:0000313" key="1">
    <source>
        <dbReference type="EMBL" id="HIQ79308.1"/>
    </source>
</evidence>
<reference evidence="1" key="2">
    <citation type="journal article" date="2021" name="PeerJ">
        <title>Extensive microbial diversity within the chicken gut microbiome revealed by metagenomics and culture.</title>
        <authorList>
            <person name="Gilroy R."/>
            <person name="Ravi A."/>
            <person name="Getino M."/>
            <person name="Pursley I."/>
            <person name="Horton D.L."/>
            <person name="Alikhan N.F."/>
            <person name="Baker D."/>
            <person name="Gharbi K."/>
            <person name="Hall N."/>
            <person name="Watson M."/>
            <person name="Adriaenssens E.M."/>
            <person name="Foster-Nyarko E."/>
            <person name="Jarju S."/>
            <person name="Secka A."/>
            <person name="Antonio M."/>
            <person name="Oren A."/>
            <person name="Chaudhuri R.R."/>
            <person name="La Ragione R."/>
            <person name="Hildebrand F."/>
            <person name="Pallen M.J."/>
        </authorList>
    </citation>
    <scope>NUCLEOTIDE SEQUENCE</scope>
    <source>
        <strain evidence="1">ChiBcolR7-354</strain>
    </source>
</reference>
<proteinExistence type="predicted"/>
<dbReference type="AlphaFoldDB" id="A0A9D0ZEW9"/>
<reference evidence="1" key="1">
    <citation type="submission" date="2020-10" db="EMBL/GenBank/DDBJ databases">
        <authorList>
            <person name="Gilroy R."/>
        </authorList>
    </citation>
    <scope>NUCLEOTIDE SEQUENCE</scope>
    <source>
        <strain evidence="1">ChiBcolR7-354</strain>
    </source>
</reference>
<protein>
    <submittedName>
        <fullName evidence="1">DUF4364 family protein</fullName>
    </submittedName>
</protein>
<dbReference type="Proteomes" id="UP000824262">
    <property type="component" value="Unassembled WGS sequence"/>
</dbReference>
<name>A0A9D0ZEW9_9FIRM</name>
<dbReference type="Pfam" id="PF14277">
    <property type="entry name" value="DUF4364"/>
    <property type="match status" value="1"/>
</dbReference>
<comment type="caution">
    <text evidence="1">The sequence shown here is derived from an EMBL/GenBank/DDBJ whole genome shotgun (WGS) entry which is preliminary data.</text>
</comment>
<dbReference type="EMBL" id="DVGA01000095">
    <property type="protein sequence ID" value="HIQ79308.1"/>
    <property type="molecule type" value="Genomic_DNA"/>
</dbReference>
<accession>A0A9D0ZEW9</accession>